<organism evidence="1 2">
    <name type="scientific">Xylocopa violacea</name>
    <name type="common">Violet carpenter bee</name>
    <name type="synonym">Apis violacea</name>
    <dbReference type="NCBI Taxonomy" id="135666"/>
    <lineage>
        <taxon>Eukaryota</taxon>
        <taxon>Metazoa</taxon>
        <taxon>Ecdysozoa</taxon>
        <taxon>Arthropoda</taxon>
        <taxon>Hexapoda</taxon>
        <taxon>Insecta</taxon>
        <taxon>Pterygota</taxon>
        <taxon>Neoptera</taxon>
        <taxon>Endopterygota</taxon>
        <taxon>Hymenoptera</taxon>
        <taxon>Apocrita</taxon>
        <taxon>Aculeata</taxon>
        <taxon>Apoidea</taxon>
        <taxon>Anthophila</taxon>
        <taxon>Apidae</taxon>
        <taxon>Xylocopa</taxon>
        <taxon>Xylocopa</taxon>
    </lineage>
</organism>
<evidence type="ECO:0000313" key="1">
    <source>
        <dbReference type="EMBL" id="CAL7941860.1"/>
    </source>
</evidence>
<keyword evidence="2" id="KW-1185">Reference proteome</keyword>
<comment type="caution">
    <text evidence="1">The sequence shown here is derived from an EMBL/GenBank/DDBJ whole genome shotgun (WGS) entry which is preliminary data.</text>
</comment>
<protein>
    <submittedName>
        <fullName evidence="1">Uncharacterized protein</fullName>
    </submittedName>
</protein>
<dbReference type="Proteomes" id="UP001642520">
    <property type="component" value="Unassembled WGS sequence"/>
</dbReference>
<reference evidence="1 2" key="1">
    <citation type="submission" date="2024-08" db="EMBL/GenBank/DDBJ databases">
        <authorList>
            <person name="Will J Nash"/>
            <person name="Angela Man"/>
            <person name="Seanna McTaggart"/>
            <person name="Kendall Baker"/>
            <person name="Tom Barker"/>
            <person name="Leah Catchpole"/>
            <person name="Alex Durrant"/>
            <person name="Karim Gharbi"/>
            <person name="Naomi Irish"/>
            <person name="Gemy Kaithakottil"/>
            <person name="Debby Ku"/>
            <person name="Aaliyah Providence"/>
            <person name="Felix Shaw"/>
            <person name="David Swarbreck"/>
            <person name="Chris Watkins"/>
            <person name="Ann M. McCartney"/>
            <person name="Giulio Formenti"/>
            <person name="Alice Mouton"/>
            <person name="Noel Vella"/>
            <person name="Bjorn M von Reumont"/>
            <person name="Adriana Vella"/>
            <person name="Wilfried Haerty"/>
        </authorList>
    </citation>
    <scope>NUCLEOTIDE SEQUENCE [LARGE SCALE GENOMIC DNA]</scope>
</reference>
<name>A0ABP1NLE8_XYLVO</name>
<dbReference type="EMBL" id="CAXAJV020001292">
    <property type="protein sequence ID" value="CAL7941860.1"/>
    <property type="molecule type" value="Genomic_DNA"/>
</dbReference>
<accession>A0ABP1NLE8</accession>
<proteinExistence type="predicted"/>
<evidence type="ECO:0000313" key="2">
    <source>
        <dbReference type="Proteomes" id="UP001642520"/>
    </source>
</evidence>
<gene>
    <name evidence="1" type="ORF">XYLVIOL_LOCUS5235</name>
</gene>
<sequence length="157" mass="18367">MSASNHNIYQRFTLFSDYANAITTAKALIKKLEKDAQHHADEYGEKIRTIQNGTHEALEKHMELWMHDLKTQLKKLEFDGRASALRTFFHFNNYLLTLRSPLIKMGNQRYSVPVYNITFPKEKEDQLISKLHTSKIKINKKYINKNSTKNISVCKHA</sequence>